<evidence type="ECO:0000313" key="4">
    <source>
        <dbReference type="Ensembl" id="ENSSPUP00000012557.1"/>
    </source>
</evidence>
<dbReference type="InterPro" id="IPR013783">
    <property type="entry name" value="Ig-like_fold"/>
</dbReference>
<proteinExistence type="predicted"/>
<reference evidence="4" key="2">
    <citation type="submission" date="2025-09" db="UniProtKB">
        <authorList>
            <consortium name="Ensembl"/>
        </authorList>
    </citation>
    <scope>IDENTIFICATION</scope>
</reference>
<evidence type="ECO:0000256" key="2">
    <source>
        <dbReference type="SAM" id="SignalP"/>
    </source>
</evidence>
<dbReference type="OMA" id="RYLMYVR"/>
<dbReference type="GeneTree" id="ENSGT00940000154179"/>
<dbReference type="Gene3D" id="2.60.40.10">
    <property type="entry name" value="Immunoglobulins"/>
    <property type="match status" value="1"/>
</dbReference>
<name>A0A8D0GY57_SPHPU</name>
<dbReference type="Proteomes" id="UP000694392">
    <property type="component" value="Unplaced"/>
</dbReference>
<keyword evidence="5" id="KW-1185">Reference proteome</keyword>
<feature type="signal peptide" evidence="2">
    <location>
        <begin position="1"/>
        <end position="16"/>
    </location>
</feature>
<feature type="region of interest" description="Disordered" evidence="1">
    <location>
        <begin position="70"/>
        <end position="90"/>
    </location>
</feature>
<dbReference type="AlphaFoldDB" id="A0A8D0GY57"/>
<evidence type="ECO:0000259" key="3">
    <source>
        <dbReference type="PROSITE" id="PS50835"/>
    </source>
</evidence>
<dbReference type="PROSITE" id="PS50835">
    <property type="entry name" value="IG_LIKE"/>
    <property type="match status" value="1"/>
</dbReference>
<dbReference type="InterPro" id="IPR003599">
    <property type="entry name" value="Ig_sub"/>
</dbReference>
<dbReference type="SMART" id="SM00409">
    <property type="entry name" value="IG"/>
    <property type="match status" value="1"/>
</dbReference>
<feature type="chain" id="PRO_5034534264" description="Ig-like domain-containing protein" evidence="2">
    <location>
        <begin position="17"/>
        <end position="122"/>
    </location>
</feature>
<dbReference type="InterPro" id="IPR007110">
    <property type="entry name" value="Ig-like_dom"/>
</dbReference>
<accession>A0A8D0GY57</accession>
<evidence type="ECO:0000313" key="5">
    <source>
        <dbReference type="Proteomes" id="UP000694392"/>
    </source>
</evidence>
<evidence type="ECO:0000256" key="1">
    <source>
        <dbReference type="SAM" id="MobiDB-lite"/>
    </source>
</evidence>
<organism evidence="4 5">
    <name type="scientific">Sphenodon punctatus</name>
    <name type="common">Tuatara</name>
    <name type="synonym">Hatteria punctata</name>
    <dbReference type="NCBI Taxonomy" id="8508"/>
    <lineage>
        <taxon>Eukaryota</taxon>
        <taxon>Metazoa</taxon>
        <taxon>Chordata</taxon>
        <taxon>Craniata</taxon>
        <taxon>Vertebrata</taxon>
        <taxon>Euteleostomi</taxon>
        <taxon>Lepidosauria</taxon>
        <taxon>Sphenodontia</taxon>
        <taxon>Sphenodontidae</taxon>
        <taxon>Sphenodon</taxon>
    </lineage>
</organism>
<dbReference type="SUPFAM" id="SSF48726">
    <property type="entry name" value="Immunoglobulin"/>
    <property type="match status" value="1"/>
</dbReference>
<dbReference type="PANTHER" id="PTHR23267">
    <property type="entry name" value="IMMUNOGLOBULIN LIGHT CHAIN"/>
    <property type="match status" value="1"/>
</dbReference>
<feature type="domain" description="Ig-like" evidence="3">
    <location>
        <begin position="20"/>
        <end position="111"/>
    </location>
</feature>
<dbReference type="InterPro" id="IPR050150">
    <property type="entry name" value="IgV_Light_Chain"/>
</dbReference>
<reference evidence="4" key="1">
    <citation type="submission" date="2025-08" db="UniProtKB">
        <authorList>
            <consortium name="Ensembl"/>
        </authorList>
    </citation>
    <scope>IDENTIFICATION</scope>
</reference>
<dbReference type="SMART" id="SM00406">
    <property type="entry name" value="IGv"/>
    <property type="match status" value="1"/>
</dbReference>
<keyword evidence="2" id="KW-0732">Signal</keyword>
<dbReference type="InterPro" id="IPR036179">
    <property type="entry name" value="Ig-like_dom_sf"/>
</dbReference>
<dbReference type="InterPro" id="IPR013106">
    <property type="entry name" value="Ig_V-set"/>
</dbReference>
<dbReference type="Pfam" id="PF07686">
    <property type="entry name" value="V-set"/>
    <property type="match status" value="1"/>
</dbReference>
<sequence length="122" mass="13044">MACALLLLTLFTYCSGSNSQYVLTQPSAESVSPDQTAKLSCTMSSGNSISSYTIYWYQQRPGHTPRFVLSGTSSRGEGIPDRFTGSKDSSSNTAYLTITGAKAEDDAVYFCGGSYGSGSTWR</sequence>
<dbReference type="Ensembl" id="ENSSPUT00000013384.1">
    <property type="protein sequence ID" value="ENSSPUP00000012557.1"/>
    <property type="gene ID" value="ENSSPUG00000009640.1"/>
</dbReference>
<protein>
    <recommendedName>
        <fullName evidence="3">Ig-like domain-containing protein</fullName>
    </recommendedName>
</protein>